<evidence type="ECO:0000313" key="2">
    <source>
        <dbReference type="EMBL" id="TVO78740.1"/>
    </source>
</evidence>
<dbReference type="InterPro" id="IPR014567">
    <property type="entry name" value="UCP031900"/>
</dbReference>
<name>A0A557SN14_9GAMM</name>
<accession>A0A557SN14</accession>
<keyword evidence="3" id="KW-1185">Reference proteome</keyword>
<dbReference type="EMBL" id="VMNH01000002">
    <property type="protein sequence ID" value="TVO78740.1"/>
    <property type="molecule type" value="Genomic_DNA"/>
</dbReference>
<dbReference type="AlphaFoldDB" id="A0A557SN14"/>
<dbReference type="PIRSF" id="PIRSF031900">
    <property type="entry name" value="UCP031900"/>
    <property type="match status" value="1"/>
</dbReference>
<protein>
    <submittedName>
        <fullName evidence="2">Esterase-like activity of phytase family protein</fullName>
    </submittedName>
</protein>
<proteinExistence type="predicted"/>
<dbReference type="Proteomes" id="UP000316649">
    <property type="component" value="Unassembled WGS sequence"/>
</dbReference>
<dbReference type="Pfam" id="PF13449">
    <property type="entry name" value="Phytase-like"/>
    <property type="match status" value="1"/>
</dbReference>
<feature type="domain" description="Phytase-like" evidence="1">
    <location>
        <begin position="59"/>
        <end position="305"/>
    </location>
</feature>
<reference evidence="2 3" key="1">
    <citation type="submission" date="2019-07" db="EMBL/GenBank/DDBJ databases">
        <title>The pathways for chlorine oxyanion respiration interact through the shared metabolite chlorate.</title>
        <authorList>
            <person name="Barnum T.P."/>
            <person name="Cheng Y."/>
            <person name="Hill K.A."/>
            <person name="Lucas L.N."/>
            <person name="Carlson H.K."/>
            <person name="Coates J.D."/>
        </authorList>
    </citation>
    <scope>NUCLEOTIDE SEQUENCE [LARGE SCALE GENOMIC DNA]</scope>
    <source>
        <strain evidence="2 3">BK-1</strain>
    </source>
</reference>
<gene>
    <name evidence="2" type="ORF">FHP88_00855</name>
</gene>
<evidence type="ECO:0000259" key="1">
    <source>
        <dbReference type="Pfam" id="PF13449"/>
    </source>
</evidence>
<comment type="caution">
    <text evidence="2">The sequence shown here is derived from an EMBL/GenBank/DDBJ whole genome shotgun (WGS) entry which is preliminary data.</text>
</comment>
<dbReference type="OrthoDB" id="9798693at2"/>
<sequence length="322" mass="35912">MLIFQYLIIIITLAIACVSPLSAEPIGHPITIDTTTGSRDAHMGIQLLGSLSLKGNSALAELSALSWDEDEQQLLAISDRGWLLHLTPQFEEGKLIQVDLQKTTPLMNRQGTPLQGGWRDSEGLTLEKSQNGIRGDTALIISFERHNRIDRYSSEGKWLATEPLPKLLKKSSYRPKGNKGLEAVTLHPTLGIITGPEYPPKGKSHYLVNSANQKWFYTPKEPNGALVALEALPNGDLILLERAYTSIFSPWVISLTRIKLEDLIPDTQVPSKLIARFDSSEGWLTQNIEGLTRHQGMNFFMVSDDGNKPWAQTQLIYFKILE</sequence>
<evidence type="ECO:0000313" key="3">
    <source>
        <dbReference type="Proteomes" id="UP000316649"/>
    </source>
</evidence>
<organism evidence="2 3">
    <name type="scientific">Sedimenticola selenatireducens</name>
    <dbReference type="NCBI Taxonomy" id="191960"/>
    <lineage>
        <taxon>Bacteria</taxon>
        <taxon>Pseudomonadati</taxon>
        <taxon>Pseudomonadota</taxon>
        <taxon>Gammaproteobacteria</taxon>
        <taxon>Chromatiales</taxon>
        <taxon>Sedimenticolaceae</taxon>
        <taxon>Sedimenticola</taxon>
    </lineage>
</organism>
<dbReference type="InterPro" id="IPR027372">
    <property type="entry name" value="Phytase-like_dom"/>
</dbReference>